<dbReference type="Pfam" id="PF08585">
    <property type="entry name" value="RMI1_N_C"/>
    <property type="match status" value="1"/>
</dbReference>
<dbReference type="InterPro" id="IPR009060">
    <property type="entry name" value="UBA-like_sf"/>
</dbReference>
<protein>
    <recommendedName>
        <fullName evidence="2">Tudor domain-containing protein 3</fullName>
    </recommendedName>
</protein>
<dbReference type="InterPro" id="IPR002999">
    <property type="entry name" value="Tudor"/>
</dbReference>
<feature type="domain" description="Tudor" evidence="8">
    <location>
        <begin position="563"/>
        <end position="623"/>
    </location>
</feature>
<dbReference type="Gene3D" id="2.40.50.770">
    <property type="entry name" value="RecQ-mediated genome instability protein Rmi1, C-terminal domain"/>
    <property type="match status" value="1"/>
</dbReference>
<dbReference type="EMBL" id="JH431669">
    <property type="status" value="NOT_ANNOTATED_CDS"/>
    <property type="molecule type" value="Genomic_DNA"/>
</dbReference>
<dbReference type="PROSITE" id="PS50304">
    <property type="entry name" value="TUDOR"/>
    <property type="match status" value="1"/>
</dbReference>
<keyword evidence="4" id="KW-0539">Nucleus</keyword>
<dbReference type="SMART" id="SM01161">
    <property type="entry name" value="DUF1767"/>
    <property type="match status" value="1"/>
</dbReference>
<evidence type="ECO:0000313" key="9">
    <source>
        <dbReference type="EnsemblMetazoa" id="SMAR006133-PA"/>
    </source>
</evidence>
<accession>T1IY32</accession>
<name>T1IY32_STRMM</name>
<dbReference type="PhylomeDB" id="T1IY32"/>
<evidence type="ECO:0000256" key="2">
    <source>
        <dbReference type="ARBA" id="ARBA00013421"/>
    </source>
</evidence>
<dbReference type="GO" id="GO:0005634">
    <property type="term" value="C:nucleus"/>
    <property type="evidence" value="ECO:0007669"/>
    <property type="project" value="UniProtKB-SubCell"/>
</dbReference>
<dbReference type="InterPro" id="IPR013894">
    <property type="entry name" value="RMI1_OB"/>
</dbReference>
<evidence type="ECO:0000313" key="10">
    <source>
        <dbReference type="Proteomes" id="UP000014500"/>
    </source>
</evidence>
<feature type="compositionally biased region" description="Polar residues" evidence="6">
    <location>
        <begin position="542"/>
        <end position="555"/>
    </location>
</feature>
<feature type="compositionally biased region" description="Basic and acidic residues" evidence="6">
    <location>
        <begin position="298"/>
        <end position="307"/>
    </location>
</feature>
<dbReference type="SMART" id="SM00333">
    <property type="entry name" value="TUDOR"/>
    <property type="match status" value="1"/>
</dbReference>
<evidence type="ECO:0000259" key="7">
    <source>
        <dbReference type="PROSITE" id="PS50030"/>
    </source>
</evidence>
<evidence type="ECO:0000256" key="1">
    <source>
        <dbReference type="ARBA" id="ARBA00004123"/>
    </source>
</evidence>
<dbReference type="EnsemblMetazoa" id="SMAR006133-RA">
    <property type="protein sequence ID" value="SMAR006133-PA"/>
    <property type="gene ID" value="SMAR006133"/>
</dbReference>
<feature type="domain" description="UBA" evidence="7">
    <location>
        <begin position="248"/>
        <end position="288"/>
    </location>
</feature>
<feature type="compositionally biased region" description="Basic and acidic residues" evidence="6">
    <location>
        <begin position="667"/>
        <end position="676"/>
    </location>
</feature>
<dbReference type="SUPFAM" id="SSF46934">
    <property type="entry name" value="UBA-like"/>
    <property type="match status" value="1"/>
</dbReference>
<dbReference type="GO" id="GO:0006325">
    <property type="term" value="P:chromatin organization"/>
    <property type="evidence" value="ECO:0007669"/>
    <property type="project" value="UniProtKB-KW"/>
</dbReference>
<feature type="compositionally biased region" description="Polar residues" evidence="6">
    <location>
        <begin position="312"/>
        <end position="321"/>
    </location>
</feature>
<evidence type="ECO:0000256" key="4">
    <source>
        <dbReference type="ARBA" id="ARBA00023242"/>
    </source>
</evidence>
<dbReference type="Gene3D" id="2.30.30.140">
    <property type="match status" value="1"/>
</dbReference>
<feature type="compositionally biased region" description="Basic and acidic residues" evidence="6">
    <location>
        <begin position="461"/>
        <end position="476"/>
    </location>
</feature>
<dbReference type="Gene3D" id="1.10.8.10">
    <property type="entry name" value="DNA helicase RuvA subunit, C-terminal domain"/>
    <property type="match status" value="1"/>
</dbReference>
<dbReference type="InterPro" id="IPR015940">
    <property type="entry name" value="UBA"/>
</dbReference>
<evidence type="ECO:0000256" key="3">
    <source>
        <dbReference type="ARBA" id="ARBA00022853"/>
    </source>
</evidence>
<keyword evidence="10" id="KW-1185">Reference proteome</keyword>
<keyword evidence="3" id="KW-0156">Chromatin regulator</keyword>
<reference evidence="9" key="2">
    <citation type="submission" date="2015-02" db="UniProtKB">
        <authorList>
            <consortium name="EnsemblMetazoa"/>
        </authorList>
    </citation>
    <scope>IDENTIFICATION</scope>
</reference>
<dbReference type="InterPro" id="IPR042470">
    <property type="entry name" value="RMI1_N_C_sf"/>
</dbReference>
<dbReference type="PANTHER" id="PTHR13681">
    <property type="entry name" value="SURVIVAL OF MOTOR NEURON-RELATED-SPLICING FACTOR 30-RELATED"/>
    <property type="match status" value="1"/>
</dbReference>
<dbReference type="STRING" id="126957.T1IY32"/>
<dbReference type="PANTHER" id="PTHR13681:SF24">
    <property type="entry name" value="TUDOR DOMAIN-CONTAINING PROTEIN 3"/>
    <property type="match status" value="1"/>
</dbReference>
<dbReference type="eggNOG" id="KOG3683">
    <property type="taxonomic scope" value="Eukaryota"/>
</dbReference>
<dbReference type="AlphaFoldDB" id="T1IY32"/>
<evidence type="ECO:0000259" key="8">
    <source>
        <dbReference type="PROSITE" id="PS50304"/>
    </source>
</evidence>
<proteinExistence type="predicted"/>
<organism evidence="9 10">
    <name type="scientific">Strigamia maritima</name>
    <name type="common">European centipede</name>
    <name type="synonym">Geophilus maritimus</name>
    <dbReference type="NCBI Taxonomy" id="126957"/>
    <lineage>
        <taxon>Eukaryota</taxon>
        <taxon>Metazoa</taxon>
        <taxon>Ecdysozoa</taxon>
        <taxon>Arthropoda</taxon>
        <taxon>Myriapoda</taxon>
        <taxon>Chilopoda</taxon>
        <taxon>Pleurostigmophora</taxon>
        <taxon>Geophilomorpha</taxon>
        <taxon>Linotaeniidae</taxon>
        <taxon>Strigamia</taxon>
    </lineage>
</organism>
<comment type="subcellular location">
    <subcellularLocation>
        <location evidence="1">Nucleus</location>
    </subcellularLocation>
</comment>
<feature type="region of interest" description="Disordered" evidence="6">
    <location>
        <begin position="289"/>
        <end position="555"/>
    </location>
</feature>
<dbReference type="PROSITE" id="PS50030">
    <property type="entry name" value="UBA"/>
    <property type="match status" value="1"/>
</dbReference>
<dbReference type="Proteomes" id="UP000014500">
    <property type="component" value="Unassembled WGS sequence"/>
</dbReference>
<sequence>MALQVQLEEQGWYTMHLTEETITDLCEGEKQPTVGEIAKKALDLDLRDIGAKFLPDDINKGKVESITGNCILQIQKIRNVAAPKANEESNVAPRLLKLQLTDGHVNCSALELERLNRLSLDTPPGTKINVKNDNITLQQGYIILNNSGFEVLGGRVEPLIEKWEVNRSLAKHTRNSFGQEGGPPLWVPFGQKISAGGINVNLTGNVKTLENSKEGKENDEFEKQRQATIAEAAKAKEGNKKVFGGGKQLMDKDIAQIMNLGYAAEQAFYALKYNKMNLELAIKYLKEGRNTNTNRRPPKNDRGKKETDDEPSAQSRPSGPSTLFDFLESKISLPAESKTEKDVTKTSPDLQKPDMSDVRANRGRGDNKFNQPMRDNRRHEPYFQGQGQQQRPRIGGPYPRPQRGGRGGGGGGGHDKPNFSGGGHDKPNFVGGGGHDKPNFVGGGGHDKPNFANNRNFPGKYSDDDRRRNESQDQMRRRNNVPMFQMHDGNFQPPRQSMEKGNGSDQGQGQLHRFNSERLAGGSMPPNAAARQGNQIRERQQLNRGGKSQSNHGNYFNNTMRITWKQGDKCLAKYWEDDKFYRAVVHAPAANGATCVVRFFDYGNYEEVLVADMNPISEKDIASPMFDGLSANFVNGAFSSPSLPAFANNGMISNHFSGTLEFRRGGDRPYINDRNRSRQAKPSQQIYVPPAQRQ</sequence>
<feature type="compositionally biased region" description="Basic and acidic residues" evidence="6">
    <location>
        <begin position="413"/>
        <end position="427"/>
    </location>
</feature>
<reference evidence="10" key="1">
    <citation type="submission" date="2011-05" db="EMBL/GenBank/DDBJ databases">
        <authorList>
            <person name="Richards S.R."/>
            <person name="Qu J."/>
            <person name="Jiang H."/>
            <person name="Jhangiani S.N."/>
            <person name="Agravi P."/>
            <person name="Goodspeed R."/>
            <person name="Gross S."/>
            <person name="Mandapat C."/>
            <person name="Jackson L."/>
            <person name="Mathew T."/>
            <person name="Pu L."/>
            <person name="Thornton R."/>
            <person name="Saada N."/>
            <person name="Wilczek-Boney K.B."/>
            <person name="Lee S."/>
            <person name="Kovar C."/>
            <person name="Wu Y."/>
            <person name="Scherer S.E."/>
            <person name="Worley K.C."/>
            <person name="Muzny D.M."/>
            <person name="Gibbs R."/>
        </authorList>
    </citation>
    <scope>NUCLEOTIDE SEQUENCE</scope>
    <source>
        <strain evidence="10">Brora</strain>
    </source>
</reference>
<feature type="compositionally biased region" description="Low complexity" evidence="6">
    <location>
        <begin position="384"/>
        <end position="397"/>
    </location>
</feature>
<feature type="region of interest" description="Disordered" evidence="6">
    <location>
        <begin position="667"/>
        <end position="694"/>
    </location>
</feature>
<feature type="compositionally biased region" description="Basic and acidic residues" evidence="6">
    <location>
        <begin position="351"/>
        <end position="367"/>
    </location>
</feature>
<dbReference type="HOGENOM" id="CLU_022646_0_0_1"/>
<comment type="function">
    <text evidence="5">Scaffolding protein that specifically recognizes and binds dimethylarginine-containing proteins. Plays a role in the regulation of translation of target mRNAs by binding Arg/Gly-rich motifs (GAR) in dimethylarginine-containing proteins. In nucleus, acts as a coactivator: recognizes and binds asymmetric dimethylation on the core histone tails associated with transcriptional activation (H3R17me2a and H4R3me2a) and recruits proteins at these arginine-methylated loci. In cytoplasm, acts as an antiviral factor that participates in the assembly of stress granules together with G3BP1.</text>
</comment>
<dbReference type="Pfam" id="PF00567">
    <property type="entry name" value="TUDOR"/>
    <property type="match status" value="1"/>
</dbReference>
<dbReference type="SUPFAM" id="SSF63748">
    <property type="entry name" value="Tudor/PWWP/MBT"/>
    <property type="match status" value="1"/>
</dbReference>
<evidence type="ECO:0000256" key="6">
    <source>
        <dbReference type="SAM" id="MobiDB-lite"/>
    </source>
</evidence>
<dbReference type="OMA" id="GGHDKPN"/>
<evidence type="ECO:0000256" key="5">
    <source>
        <dbReference type="ARBA" id="ARBA00035105"/>
    </source>
</evidence>